<gene>
    <name evidence="4" type="primary">bshA</name>
    <name evidence="4" type="ORF">DSM104329_05194</name>
</gene>
<dbReference type="GO" id="GO:1901137">
    <property type="term" value="P:carbohydrate derivative biosynthetic process"/>
    <property type="evidence" value="ECO:0007669"/>
    <property type="project" value="UniProtKB-ARBA"/>
</dbReference>
<dbReference type="RefSeq" id="WP_259312780.1">
    <property type="nucleotide sequence ID" value="NZ_CP087164.1"/>
</dbReference>
<dbReference type="GO" id="GO:0016757">
    <property type="term" value="F:glycosyltransferase activity"/>
    <property type="evidence" value="ECO:0007669"/>
    <property type="project" value="UniProtKB-KW"/>
</dbReference>
<dbReference type="InterPro" id="IPR050194">
    <property type="entry name" value="Glycosyltransferase_grp1"/>
</dbReference>
<dbReference type="KEGG" id="sbae:DSM104329_05194"/>
<evidence type="ECO:0000256" key="1">
    <source>
        <dbReference type="ARBA" id="ARBA00022676"/>
    </source>
</evidence>
<evidence type="ECO:0000313" key="5">
    <source>
        <dbReference type="Proteomes" id="UP001162834"/>
    </source>
</evidence>
<protein>
    <submittedName>
        <fullName evidence="4">N-acetyl-alpha-D-glucosaminyl L-malate synthase</fullName>
        <ecNumber evidence="4">2.4.1.-</ecNumber>
    </submittedName>
</protein>
<dbReference type="EMBL" id="CP087164">
    <property type="protein sequence ID" value="UGS38764.1"/>
    <property type="molecule type" value="Genomic_DNA"/>
</dbReference>
<dbReference type="CDD" id="cd03801">
    <property type="entry name" value="GT4_PimA-like"/>
    <property type="match status" value="1"/>
</dbReference>
<dbReference type="PANTHER" id="PTHR45947">
    <property type="entry name" value="SULFOQUINOVOSYL TRANSFERASE SQD2"/>
    <property type="match status" value="1"/>
</dbReference>
<dbReference type="Pfam" id="PF13439">
    <property type="entry name" value="Glyco_transf_4"/>
    <property type="match status" value="1"/>
</dbReference>
<keyword evidence="1 4" id="KW-0328">Glycosyltransferase</keyword>
<dbReference type="EC" id="2.4.1.-" evidence="4"/>
<dbReference type="Gene3D" id="3.40.50.2000">
    <property type="entry name" value="Glycogen Phosphorylase B"/>
    <property type="match status" value="2"/>
</dbReference>
<feature type="domain" description="Glycosyltransferase subfamily 4-like N-terminal" evidence="3">
    <location>
        <begin position="48"/>
        <end position="148"/>
    </location>
</feature>
<proteinExistence type="predicted"/>
<organism evidence="4 5">
    <name type="scientific">Capillimicrobium parvum</name>
    <dbReference type="NCBI Taxonomy" id="2884022"/>
    <lineage>
        <taxon>Bacteria</taxon>
        <taxon>Bacillati</taxon>
        <taxon>Actinomycetota</taxon>
        <taxon>Thermoleophilia</taxon>
        <taxon>Solirubrobacterales</taxon>
        <taxon>Capillimicrobiaceae</taxon>
        <taxon>Capillimicrobium</taxon>
    </lineage>
</organism>
<accession>A0A9E6Y2E0</accession>
<dbReference type="InterPro" id="IPR028098">
    <property type="entry name" value="Glyco_trans_4-like_N"/>
</dbReference>
<evidence type="ECO:0000256" key="2">
    <source>
        <dbReference type="ARBA" id="ARBA00022679"/>
    </source>
</evidence>
<dbReference type="AlphaFoldDB" id="A0A9E6Y2E0"/>
<reference evidence="4" key="1">
    <citation type="journal article" date="2022" name="Int. J. Syst. Evol. Microbiol.">
        <title>Pseudomonas aegrilactucae sp. nov. and Pseudomonas morbosilactucae sp. nov., pathogens causing bacterial rot of lettuce in Japan.</title>
        <authorList>
            <person name="Sawada H."/>
            <person name="Fujikawa T."/>
            <person name="Satou M."/>
        </authorList>
    </citation>
    <scope>NUCLEOTIDE SEQUENCE</scope>
    <source>
        <strain evidence="4">0166_1</strain>
    </source>
</reference>
<dbReference type="PANTHER" id="PTHR45947:SF3">
    <property type="entry name" value="SULFOQUINOVOSYL TRANSFERASE SQD2"/>
    <property type="match status" value="1"/>
</dbReference>
<sequence length="339" mass="35401">MTRRVLHILPHPGGGAETHIDLLERLPGYVHARAALSTGRMPAQGAASIPRNWPRILGEARRADLVNVHGDLPAMLSIPMLRAGPSLWTTHGLHFSRRSHGARGAAVRRALRAACAAAEVTVCTSYAERDELAPLHAGRLEVVHNAIEPPPAVDRAAVRAELGLGDGEVAILYLGQLEARKDPLLAVRAARGLSGTTMLVAGDGPQRDELAAAGARMLGFRRDPERLLAAADVLVMPSRHEGLSFAVLEALASGTACVVSDGPGNPEAVGDAGIVFPAGDEAALRTALQRLAADPAERERRAAGGRARAAAEFSVARFLARMGALYAAAGALAEDAPSP</sequence>
<evidence type="ECO:0000313" key="4">
    <source>
        <dbReference type="EMBL" id="UGS38764.1"/>
    </source>
</evidence>
<dbReference type="Proteomes" id="UP001162834">
    <property type="component" value="Chromosome"/>
</dbReference>
<keyword evidence="2 4" id="KW-0808">Transferase</keyword>
<dbReference type="Pfam" id="PF13692">
    <property type="entry name" value="Glyco_trans_1_4"/>
    <property type="match status" value="1"/>
</dbReference>
<name>A0A9E6Y2E0_9ACTN</name>
<keyword evidence="5" id="KW-1185">Reference proteome</keyword>
<evidence type="ECO:0000259" key="3">
    <source>
        <dbReference type="Pfam" id="PF13439"/>
    </source>
</evidence>
<dbReference type="SUPFAM" id="SSF53756">
    <property type="entry name" value="UDP-Glycosyltransferase/glycogen phosphorylase"/>
    <property type="match status" value="1"/>
</dbReference>